<dbReference type="InterPro" id="IPR011990">
    <property type="entry name" value="TPR-like_helical_dom_sf"/>
</dbReference>
<evidence type="ECO:0000313" key="5">
    <source>
        <dbReference type="Proteomes" id="UP001347796"/>
    </source>
</evidence>
<keyword evidence="2" id="KW-0175">Coiled coil</keyword>
<comment type="caution">
    <text evidence="4">The sequence shown here is derived from an EMBL/GenBank/DDBJ whole genome shotgun (WGS) entry which is preliminary data.</text>
</comment>
<proteinExistence type="predicted"/>
<accession>A0AAN8K537</accession>
<dbReference type="GO" id="GO:0006383">
    <property type="term" value="P:transcription by RNA polymerase III"/>
    <property type="evidence" value="ECO:0007669"/>
    <property type="project" value="InterPro"/>
</dbReference>
<feature type="repeat" description="TPR" evidence="1">
    <location>
        <begin position="243"/>
        <end position="276"/>
    </location>
</feature>
<dbReference type="PANTHER" id="PTHR23082:SF0">
    <property type="entry name" value="GENERAL TRANSCRIPTION FACTOR 3C POLYPEPTIDE 3"/>
    <property type="match status" value="1"/>
</dbReference>
<dbReference type="InterPro" id="IPR019734">
    <property type="entry name" value="TPR_rpt"/>
</dbReference>
<dbReference type="Pfam" id="PF13181">
    <property type="entry name" value="TPR_8"/>
    <property type="match status" value="2"/>
</dbReference>
<gene>
    <name evidence="4" type="ORF">SNE40_004631</name>
</gene>
<organism evidence="4 5">
    <name type="scientific">Patella caerulea</name>
    <name type="common">Rayed Mediterranean limpet</name>
    <dbReference type="NCBI Taxonomy" id="87958"/>
    <lineage>
        <taxon>Eukaryota</taxon>
        <taxon>Metazoa</taxon>
        <taxon>Spiralia</taxon>
        <taxon>Lophotrochozoa</taxon>
        <taxon>Mollusca</taxon>
        <taxon>Gastropoda</taxon>
        <taxon>Patellogastropoda</taxon>
        <taxon>Patelloidea</taxon>
        <taxon>Patellidae</taxon>
        <taxon>Patella</taxon>
    </lineage>
</organism>
<dbReference type="Proteomes" id="UP001347796">
    <property type="component" value="Unassembled WGS sequence"/>
</dbReference>
<evidence type="ECO:0000256" key="1">
    <source>
        <dbReference type="PROSITE-ProRule" id="PRU00339"/>
    </source>
</evidence>
<dbReference type="Gene3D" id="1.25.40.10">
    <property type="entry name" value="Tetratricopeptide repeat domain"/>
    <property type="match status" value="3"/>
</dbReference>
<keyword evidence="1" id="KW-0802">TPR repeat</keyword>
<sequence>MAGSEDSENLFRNLEGAISHQQLKEWKKMQKSCGNLIVNSDEEEDEEESMVEMCLESLNVPSSSVVSSDTPGSSHDISAVGSDITLQYLTGQITFEEFSAQMEMKQQEKQDSVALDSTEVGAEEEVSSEDLKKTQQKDNQENAFIPPNVSKVQAKKSPVKFKKPRRKKTDIPKSLHGLMGEANLQFARGEHDEAIKMCMEVIRLAPNAYLPFQTLGMLYEELGNSAKALQFYLIAAHLCPDDSEEWVRLAEMSLEQNDIKQAIACYAKAIRFAPGNMEYVWQKCSLHEQLGETKKVLEGYQHILRLLPKTEGEKYLHLARDMTKTYHEMGEEKIAIDIMTKAFENHPSLLTAEDTNLLLELLITHQLFFESVQLMVRHCNVEITLSDQTCWNKDNDIEKEKLEENPPTNCMIPDILAVDLQAKFIVSLIRLKCLDVVKSIKCSLFEETVEEVGDLFLDVAEAYMEVSSHRDAIPILQDLVKSVNFNKAAVFLRYAECLNSIGDLQAAVEAYTKVVELAPAHFGARVSLSALQQQLGKHEEAVQILSREEQEERELSQEDQVLLLHKSHLLYSQNRFEEFYICSKKLLFQHFREVYSPAFMKLVFSYRAHKHRADALRAYINFHQGQSSLESFLNSTSSKNTADKTAEVTSDDMWGIYLKLCNALLESNRLEELLEITTLGLTCPQFMKDEEKIRETEFMCLIACILNKNGQFAYGFVKDICLKHKDNNQAWNLFQQVISFANDARHNKFAFRLLMKNPESIPLGLTNGHNCLLSGSYKNALGEYVNVLRQIPNDPMVNLCVGLCYIHIACQKFSAKKHSLFVQGISMLNKYIELRGECQETYYNMGRALHQLDLKYAAVFYYKKALTFPPVIDHPDAIYDLRRETAFNLSLIYESSGSVEYARVLLQQYCVI</sequence>
<reference evidence="4 5" key="1">
    <citation type="submission" date="2024-01" db="EMBL/GenBank/DDBJ databases">
        <title>The genome of the rayed Mediterranean limpet Patella caerulea (Linnaeus, 1758).</title>
        <authorList>
            <person name="Anh-Thu Weber A."/>
            <person name="Halstead-Nussloch G."/>
        </authorList>
    </citation>
    <scope>NUCLEOTIDE SEQUENCE [LARGE SCALE GENOMIC DNA]</scope>
    <source>
        <strain evidence="4">AATW-2023a</strain>
        <tissue evidence="4">Whole specimen</tissue>
    </source>
</reference>
<evidence type="ECO:0000256" key="2">
    <source>
        <dbReference type="SAM" id="Coils"/>
    </source>
</evidence>
<feature type="repeat" description="TPR" evidence="1">
    <location>
        <begin position="209"/>
        <end position="242"/>
    </location>
</feature>
<feature type="repeat" description="TPR" evidence="1">
    <location>
        <begin position="488"/>
        <end position="521"/>
    </location>
</feature>
<dbReference type="PROSITE" id="PS50005">
    <property type="entry name" value="TPR"/>
    <property type="match status" value="3"/>
</dbReference>
<dbReference type="SUPFAM" id="SSF48452">
    <property type="entry name" value="TPR-like"/>
    <property type="match status" value="3"/>
</dbReference>
<feature type="region of interest" description="Disordered" evidence="3">
    <location>
        <begin position="106"/>
        <end position="144"/>
    </location>
</feature>
<protein>
    <recommendedName>
        <fullName evidence="6">General transcription factor 3C polypeptide 3</fullName>
    </recommendedName>
</protein>
<dbReference type="SMART" id="SM00028">
    <property type="entry name" value="TPR"/>
    <property type="match status" value="5"/>
</dbReference>
<evidence type="ECO:0000313" key="4">
    <source>
        <dbReference type="EMBL" id="KAK6188462.1"/>
    </source>
</evidence>
<keyword evidence="5" id="KW-1185">Reference proteome</keyword>
<feature type="compositionally biased region" description="Basic and acidic residues" evidence="3">
    <location>
        <begin position="129"/>
        <end position="140"/>
    </location>
</feature>
<dbReference type="InterPro" id="IPR039340">
    <property type="entry name" value="Tfc4/TFIIIC-102/Sfc4"/>
</dbReference>
<dbReference type="EMBL" id="JAZGQO010000003">
    <property type="protein sequence ID" value="KAK6188462.1"/>
    <property type="molecule type" value="Genomic_DNA"/>
</dbReference>
<evidence type="ECO:0000256" key="3">
    <source>
        <dbReference type="SAM" id="MobiDB-lite"/>
    </source>
</evidence>
<dbReference type="AlphaFoldDB" id="A0AAN8K537"/>
<name>A0AAN8K537_PATCE</name>
<feature type="coiled-coil region" evidence="2">
    <location>
        <begin position="528"/>
        <end position="558"/>
    </location>
</feature>
<dbReference type="GO" id="GO:0000127">
    <property type="term" value="C:transcription factor TFIIIC complex"/>
    <property type="evidence" value="ECO:0007669"/>
    <property type="project" value="TreeGrafter"/>
</dbReference>
<evidence type="ECO:0008006" key="6">
    <source>
        <dbReference type="Google" id="ProtNLM"/>
    </source>
</evidence>
<dbReference type="Pfam" id="PF13432">
    <property type="entry name" value="TPR_16"/>
    <property type="match status" value="1"/>
</dbReference>
<dbReference type="PANTHER" id="PTHR23082">
    <property type="entry name" value="TRANSCRIPTION INITIATION FACTOR IIIC TFIIIC , POLYPEPTIDE 3-RELATED"/>
    <property type="match status" value="1"/>
</dbReference>